<evidence type="ECO:0000256" key="1">
    <source>
        <dbReference type="SAM" id="MobiDB-lite"/>
    </source>
</evidence>
<name>A0A6A6B0Y9_9PEZI</name>
<sequence>MTHSGCSNAHHGPPRRPSPTGHTHHQNAHTTGLPPRRSRTMPAPTCRPRTSIEKPIDDDHFITWCTYIQEQIVHLLGYRPGTENPPLFDSRNHTTTDAAPTPAPPTAPTTSGNHITVPARPVTTTHNSAAAEFTPSGPLIDVSVLPKLIDIEEDTGATTPALKDETRGMLFELM</sequence>
<evidence type="ECO:0000313" key="2">
    <source>
        <dbReference type="EMBL" id="KAF2137829.1"/>
    </source>
</evidence>
<gene>
    <name evidence="2" type="ORF">K452DRAFT_339467</name>
</gene>
<feature type="region of interest" description="Disordered" evidence="1">
    <location>
        <begin position="1"/>
        <end position="52"/>
    </location>
</feature>
<dbReference type="Proteomes" id="UP000799438">
    <property type="component" value="Unassembled WGS sequence"/>
</dbReference>
<feature type="region of interest" description="Disordered" evidence="1">
    <location>
        <begin position="91"/>
        <end position="114"/>
    </location>
</feature>
<keyword evidence="3" id="KW-1185">Reference proteome</keyword>
<dbReference type="RefSeq" id="XP_033393544.1">
    <property type="nucleotide sequence ID" value="XM_033545302.1"/>
</dbReference>
<accession>A0A6A6B0Y9</accession>
<dbReference type="EMBL" id="ML995499">
    <property type="protein sequence ID" value="KAF2137829.1"/>
    <property type="molecule type" value="Genomic_DNA"/>
</dbReference>
<protein>
    <submittedName>
        <fullName evidence="2">Uncharacterized protein</fullName>
    </submittedName>
</protein>
<evidence type="ECO:0000313" key="3">
    <source>
        <dbReference type="Proteomes" id="UP000799438"/>
    </source>
</evidence>
<reference evidence="2" key="1">
    <citation type="journal article" date="2020" name="Stud. Mycol.">
        <title>101 Dothideomycetes genomes: a test case for predicting lifestyles and emergence of pathogens.</title>
        <authorList>
            <person name="Haridas S."/>
            <person name="Albert R."/>
            <person name="Binder M."/>
            <person name="Bloem J."/>
            <person name="Labutti K."/>
            <person name="Salamov A."/>
            <person name="Andreopoulos B."/>
            <person name="Baker S."/>
            <person name="Barry K."/>
            <person name="Bills G."/>
            <person name="Bluhm B."/>
            <person name="Cannon C."/>
            <person name="Castanera R."/>
            <person name="Culley D."/>
            <person name="Daum C."/>
            <person name="Ezra D."/>
            <person name="Gonzalez J."/>
            <person name="Henrissat B."/>
            <person name="Kuo A."/>
            <person name="Liang C."/>
            <person name="Lipzen A."/>
            <person name="Lutzoni F."/>
            <person name="Magnuson J."/>
            <person name="Mondo S."/>
            <person name="Nolan M."/>
            <person name="Ohm R."/>
            <person name="Pangilinan J."/>
            <person name="Park H.-J."/>
            <person name="Ramirez L."/>
            <person name="Alfaro M."/>
            <person name="Sun H."/>
            <person name="Tritt A."/>
            <person name="Yoshinaga Y."/>
            <person name="Zwiers L.-H."/>
            <person name="Turgeon B."/>
            <person name="Goodwin S."/>
            <person name="Spatafora J."/>
            <person name="Crous P."/>
            <person name="Grigoriev I."/>
        </authorList>
    </citation>
    <scope>NUCLEOTIDE SEQUENCE</scope>
    <source>
        <strain evidence="2">CBS 121167</strain>
    </source>
</reference>
<dbReference type="AlphaFoldDB" id="A0A6A6B0Y9"/>
<organism evidence="2 3">
    <name type="scientific">Aplosporella prunicola CBS 121167</name>
    <dbReference type="NCBI Taxonomy" id="1176127"/>
    <lineage>
        <taxon>Eukaryota</taxon>
        <taxon>Fungi</taxon>
        <taxon>Dikarya</taxon>
        <taxon>Ascomycota</taxon>
        <taxon>Pezizomycotina</taxon>
        <taxon>Dothideomycetes</taxon>
        <taxon>Dothideomycetes incertae sedis</taxon>
        <taxon>Botryosphaeriales</taxon>
        <taxon>Aplosporellaceae</taxon>
        <taxon>Aplosporella</taxon>
    </lineage>
</organism>
<proteinExistence type="predicted"/>
<dbReference type="GeneID" id="54302805"/>